<reference evidence="2" key="1">
    <citation type="journal article" date="2019" name="Int. J. Syst. Evol. Microbiol.">
        <title>The Global Catalogue of Microorganisms (GCM) 10K type strain sequencing project: providing services to taxonomists for standard genome sequencing and annotation.</title>
        <authorList>
            <consortium name="The Broad Institute Genomics Platform"/>
            <consortium name="The Broad Institute Genome Sequencing Center for Infectious Disease"/>
            <person name="Wu L."/>
            <person name="Ma J."/>
        </authorList>
    </citation>
    <scope>NUCLEOTIDE SEQUENCE [LARGE SCALE GENOMIC DNA]</scope>
    <source>
        <strain evidence="2">CGMCC 1.12749</strain>
    </source>
</reference>
<keyword evidence="2" id="KW-1185">Reference proteome</keyword>
<gene>
    <name evidence="1" type="ORF">GCM10011323_10630</name>
</gene>
<evidence type="ECO:0000313" key="2">
    <source>
        <dbReference type="Proteomes" id="UP000634043"/>
    </source>
</evidence>
<proteinExistence type="predicted"/>
<dbReference type="Proteomes" id="UP000634043">
    <property type="component" value="Unassembled WGS sequence"/>
</dbReference>
<protein>
    <submittedName>
        <fullName evidence="1">Uncharacterized protein</fullName>
    </submittedName>
</protein>
<comment type="caution">
    <text evidence="1">The sequence shown here is derived from an EMBL/GenBank/DDBJ whole genome shotgun (WGS) entry which is preliminary data.</text>
</comment>
<dbReference type="EMBL" id="BMFP01000002">
    <property type="protein sequence ID" value="GGG07945.1"/>
    <property type="molecule type" value="Genomic_DNA"/>
</dbReference>
<sequence>MTSKGYGQEKQLEIVIGNGILTINGYQLVSEISVDKLDDLLSENGIVVKHKKQNFKDRHHGTRHKIPKYVEIIYNQSGLVFKGSDESKISKLQVNFRSKDLTEKYVTATLEKEYELRKNDPGFSLTKNQHAQTFKDIYMNTFGPWTEQTYSGKLFFLDHKIVADSSMNDLTDATLNLYEKAFFDKILFNEKFSCMIPAAVIVFGFCECSSNGTRLMLFDEGMRLHSIRYNFGQR</sequence>
<accession>A0ABQ1W1D1</accession>
<evidence type="ECO:0000313" key="1">
    <source>
        <dbReference type="EMBL" id="GGG07945.1"/>
    </source>
</evidence>
<organism evidence="1 2">
    <name type="scientific">Pontibacter amylolyticus</name>
    <dbReference type="NCBI Taxonomy" id="1424080"/>
    <lineage>
        <taxon>Bacteria</taxon>
        <taxon>Pseudomonadati</taxon>
        <taxon>Bacteroidota</taxon>
        <taxon>Cytophagia</taxon>
        <taxon>Cytophagales</taxon>
        <taxon>Hymenobacteraceae</taxon>
        <taxon>Pontibacter</taxon>
    </lineage>
</organism>
<name>A0ABQ1W1D1_9BACT</name>